<gene>
    <name evidence="2" type="ORF">PLXY2_LOCUS7122</name>
</gene>
<accession>A0A8S4EVN8</accession>
<feature type="signal peptide" evidence="1">
    <location>
        <begin position="1"/>
        <end position="17"/>
    </location>
</feature>
<dbReference type="Proteomes" id="UP000653454">
    <property type="component" value="Unassembled WGS sequence"/>
</dbReference>
<evidence type="ECO:0000313" key="3">
    <source>
        <dbReference type="Proteomes" id="UP000653454"/>
    </source>
</evidence>
<reference evidence="2" key="1">
    <citation type="submission" date="2020-11" db="EMBL/GenBank/DDBJ databases">
        <authorList>
            <person name="Whiteford S."/>
        </authorList>
    </citation>
    <scope>NUCLEOTIDE SEQUENCE</scope>
</reference>
<name>A0A8S4EVN8_PLUXY</name>
<comment type="caution">
    <text evidence="2">The sequence shown here is derived from an EMBL/GenBank/DDBJ whole genome shotgun (WGS) entry which is preliminary data.</text>
</comment>
<evidence type="ECO:0000256" key="1">
    <source>
        <dbReference type="SAM" id="SignalP"/>
    </source>
</evidence>
<sequence>MIKLLILLSVILCCVIATTYPPPLIKPVNNVHLVDSKEYYLNMVRDTWSTIEKEHGWFNFKLKDIVQDVQESIYGFELNGTVTYKNGFLKSLHHMSVADDGIQQVWTCNPYGCSVMLRGSTKMADVDLVFDVEVSREGQEPLFYSSTYRHSTIEFNMNIIKNYTSSALSVESHLVALSAGKDEKMMFHPSDHVTQLIQRGYKSSLNSDAGVSAWATDIIVPAMKRLMGQTRPFPDLCYNCPAKL</sequence>
<protein>
    <submittedName>
        <fullName evidence="2">(diamondback moth) hypothetical protein</fullName>
    </submittedName>
</protein>
<organism evidence="2 3">
    <name type="scientific">Plutella xylostella</name>
    <name type="common">Diamondback moth</name>
    <name type="synonym">Plutella maculipennis</name>
    <dbReference type="NCBI Taxonomy" id="51655"/>
    <lineage>
        <taxon>Eukaryota</taxon>
        <taxon>Metazoa</taxon>
        <taxon>Ecdysozoa</taxon>
        <taxon>Arthropoda</taxon>
        <taxon>Hexapoda</taxon>
        <taxon>Insecta</taxon>
        <taxon>Pterygota</taxon>
        <taxon>Neoptera</taxon>
        <taxon>Endopterygota</taxon>
        <taxon>Lepidoptera</taxon>
        <taxon>Glossata</taxon>
        <taxon>Ditrysia</taxon>
        <taxon>Yponomeutoidea</taxon>
        <taxon>Plutellidae</taxon>
        <taxon>Plutella</taxon>
    </lineage>
</organism>
<keyword evidence="1" id="KW-0732">Signal</keyword>
<dbReference type="AlphaFoldDB" id="A0A8S4EVN8"/>
<proteinExistence type="predicted"/>
<evidence type="ECO:0000313" key="2">
    <source>
        <dbReference type="EMBL" id="CAG9120187.1"/>
    </source>
</evidence>
<feature type="chain" id="PRO_5035719928" evidence="1">
    <location>
        <begin position="18"/>
        <end position="244"/>
    </location>
</feature>
<keyword evidence="3" id="KW-1185">Reference proteome</keyword>
<dbReference type="EMBL" id="CAJHNJ030000023">
    <property type="protein sequence ID" value="CAG9120187.1"/>
    <property type="molecule type" value="Genomic_DNA"/>
</dbReference>